<evidence type="ECO:0000313" key="5">
    <source>
        <dbReference type="EMBL" id="MPM92047.1"/>
    </source>
</evidence>
<dbReference type="InterPro" id="IPR005119">
    <property type="entry name" value="LysR_subst-bd"/>
</dbReference>
<dbReference type="Pfam" id="PF03466">
    <property type="entry name" value="LysR_substrate"/>
    <property type="match status" value="1"/>
</dbReference>
<dbReference type="GO" id="GO:0006355">
    <property type="term" value="P:regulation of DNA-templated transcription"/>
    <property type="evidence" value="ECO:0007669"/>
    <property type="project" value="TreeGrafter"/>
</dbReference>
<protein>
    <submittedName>
        <fullName evidence="5">HTH-type transcriptional regulator CysL</fullName>
    </submittedName>
</protein>
<dbReference type="SUPFAM" id="SSF53850">
    <property type="entry name" value="Periplasmic binding protein-like II"/>
    <property type="match status" value="1"/>
</dbReference>
<proteinExistence type="inferred from homology"/>
<evidence type="ECO:0000256" key="3">
    <source>
        <dbReference type="ARBA" id="ARBA00023163"/>
    </source>
</evidence>
<dbReference type="Gene3D" id="3.40.190.290">
    <property type="match status" value="1"/>
</dbReference>
<keyword evidence="3" id="KW-0804">Transcription</keyword>
<reference evidence="5" key="1">
    <citation type="submission" date="2019-08" db="EMBL/GenBank/DDBJ databases">
        <authorList>
            <person name="Kucharzyk K."/>
            <person name="Murdoch R.W."/>
            <person name="Higgins S."/>
            <person name="Loffler F."/>
        </authorList>
    </citation>
    <scope>NUCLEOTIDE SEQUENCE</scope>
</reference>
<comment type="caution">
    <text evidence="5">The sequence shown here is derived from an EMBL/GenBank/DDBJ whole genome shotgun (WGS) entry which is preliminary data.</text>
</comment>
<comment type="similarity">
    <text evidence="1">Belongs to the LysR transcriptional regulatory family.</text>
</comment>
<dbReference type="GO" id="GO:0000976">
    <property type="term" value="F:transcription cis-regulatory region binding"/>
    <property type="evidence" value="ECO:0007669"/>
    <property type="project" value="TreeGrafter"/>
</dbReference>
<accession>A0A645DRT7</accession>
<organism evidence="5">
    <name type="scientific">bioreactor metagenome</name>
    <dbReference type="NCBI Taxonomy" id="1076179"/>
    <lineage>
        <taxon>unclassified sequences</taxon>
        <taxon>metagenomes</taxon>
        <taxon>ecological metagenomes</taxon>
    </lineage>
</organism>
<gene>
    <name evidence="5" type="primary">cysL_35</name>
    <name evidence="5" type="ORF">SDC9_139181</name>
</gene>
<dbReference type="EMBL" id="VSSQ01039029">
    <property type="protein sequence ID" value="MPM92047.1"/>
    <property type="molecule type" value="Genomic_DNA"/>
</dbReference>
<evidence type="ECO:0000256" key="1">
    <source>
        <dbReference type="ARBA" id="ARBA00009437"/>
    </source>
</evidence>
<evidence type="ECO:0000259" key="4">
    <source>
        <dbReference type="Pfam" id="PF03466"/>
    </source>
</evidence>
<evidence type="ECO:0000256" key="2">
    <source>
        <dbReference type="ARBA" id="ARBA00023015"/>
    </source>
</evidence>
<sequence length="217" mass="24684">MAALNESFKGSIRLGASTTVAQYVLPKHLALFKKKFPEIQSELKDGNTEHIENLLAESKIDLGIVEGQSKRQNIKYIPFTKDEIVLCTGINNPTIKKTEITLSELQKLPLVIREQGSGSLEVIVSALKNVNVKFSHLNIEMILESSKSIKSYLLHSNAFAFLSVHSIFKELKNNELKIIDIKDLSIERYFYFIIQQGGSNHLKELFLKFMNRDNFKL</sequence>
<dbReference type="PANTHER" id="PTHR30126">
    <property type="entry name" value="HTH-TYPE TRANSCRIPTIONAL REGULATOR"/>
    <property type="match status" value="1"/>
</dbReference>
<keyword evidence="2" id="KW-0805">Transcription regulation</keyword>
<feature type="domain" description="LysR substrate-binding" evidence="4">
    <location>
        <begin position="7"/>
        <end position="207"/>
    </location>
</feature>
<name>A0A645DRT7_9ZZZZ</name>
<dbReference type="PANTHER" id="PTHR30126:SF39">
    <property type="entry name" value="HTH-TYPE TRANSCRIPTIONAL REGULATOR CYSL"/>
    <property type="match status" value="1"/>
</dbReference>
<dbReference type="AlphaFoldDB" id="A0A645DRT7"/>